<comment type="caution">
    <text evidence="1">The sequence shown here is derived from an EMBL/GenBank/DDBJ whole genome shotgun (WGS) entry which is preliminary data.</text>
</comment>
<dbReference type="InterPro" id="IPR021109">
    <property type="entry name" value="Peptidase_aspartic_dom_sf"/>
</dbReference>
<dbReference type="Pfam" id="PF13650">
    <property type="entry name" value="Asp_protease_2"/>
    <property type="match status" value="1"/>
</dbReference>
<dbReference type="EMBL" id="JALLPJ020000642">
    <property type="protein sequence ID" value="KAL3786612.1"/>
    <property type="molecule type" value="Genomic_DNA"/>
</dbReference>
<name>A0ABD3PFF7_9STRA</name>
<proteinExistence type="predicted"/>
<reference evidence="1 2" key="1">
    <citation type="submission" date="2024-10" db="EMBL/GenBank/DDBJ databases">
        <title>Updated reference genomes for cyclostephanoid diatoms.</title>
        <authorList>
            <person name="Roberts W.R."/>
            <person name="Alverson A.J."/>
        </authorList>
    </citation>
    <scope>NUCLEOTIDE SEQUENCE [LARGE SCALE GENOMIC DNA]</scope>
    <source>
        <strain evidence="1 2">AJA010-31</strain>
    </source>
</reference>
<dbReference type="Proteomes" id="UP001530400">
    <property type="component" value="Unassembled WGS sequence"/>
</dbReference>
<dbReference type="Gene3D" id="2.40.70.10">
    <property type="entry name" value="Acid Proteases"/>
    <property type="match status" value="2"/>
</dbReference>
<dbReference type="AlphaFoldDB" id="A0ABD3PFF7"/>
<accession>A0ABD3PFF7</accession>
<dbReference type="SUPFAM" id="SSF50630">
    <property type="entry name" value="Acid proteases"/>
    <property type="match status" value="1"/>
</dbReference>
<protein>
    <recommendedName>
        <fullName evidence="3">Peptidase A2 domain-containing protein</fullName>
    </recommendedName>
</protein>
<dbReference type="Pfam" id="PF13975">
    <property type="entry name" value="gag-asp_proteas"/>
    <property type="match status" value="1"/>
</dbReference>
<gene>
    <name evidence="1" type="ORF">ACHAWO_004098</name>
</gene>
<dbReference type="PROSITE" id="PS00141">
    <property type="entry name" value="ASP_PROTEASE"/>
    <property type="match status" value="1"/>
</dbReference>
<evidence type="ECO:0000313" key="1">
    <source>
        <dbReference type="EMBL" id="KAL3786612.1"/>
    </source>
</evidence>
<evidence type="ECO:0008006" key="3">
    <source>
        <dbReference type="Google" id="ProtNLM"/>
    </source>
</evidence>
<sequence length="315" mass="34246">MTTQHSATDDQLELTGVVAPLTYSGPYPCLGLEFRHLKQNDNMQPGGMAINFMMDTGSNINAIQKNLSKSLKLPKESIAAIVSAGAGGSFEAGYRVMLGDCHLSNMPKGYDSLFMRDLTAASIDMGLVVAEGLLGTPFFECFSAVEFDWYGTDGDPPTVIFYYKDFPENAKKNAVCVPLETDSFFNNVPIVNVSINGIDVRAMIDTGSSISIVSADIPESAGLERLKKSVKVAGIDKRIFELAQVDNATVTICNVTSLDANRLFIGEIPGMRTATAKKSTAKMPQAVIGLDVLKQMYRVILRLHAKELWIEEMPV</sequence>
<dbReference type="InterPro" id="IPR001969">
    <property type="entry name" value="Aspartic_peptidase_AS"/>
</dbReference>
<keyword evidence="2" id="KW-1185">Reference proteome</keyword>
<evidence type="ECO:0000313" key="2">
    <source>
        <dbReference type="Proteomes" id="UP001530400"/>
    </source>
</evidence>
<organism evidence="1 2">
    <name type="scientific">Cyclotella atomus</name>
    <dbReference type="NCBI Taxonomy" id="382360"/>
    <lineage>
        <taxon>Eukaryota</taxon>
        <taxon>Sar</taxon>
        <taxon>Stramenopiles</taxon>
        <taxon>Ochrophyta</taxon>
        <taxon>Bacillariophyta</taxon>
        <taxon>Coscinodiscophyceae</taxon>
        <taxon>Thalassiosirophycidae</taxon>
        <taxon>Stephanodiscales</taxon>
        <taxon>Stephanodiscaceae</taxon>
        <taxon>Cyclotella</taxon>
    </lineage>
</organism>